<dbReference type="GO" id="GO:0003988">
    <property type="term" value="F:acetyl-CoA C-acyltransferase activity"/>
    <property type="evidence" value="ECO:0007669"/>
    <property type="project" value="UniProtKB-ARBA"/>
</dbReference>
<dbReference type="InterPro" id="IPR002155">
    <property type="entry name" value="Thiolase"/>
</dbReference>
<dbReference type="Pfam" id="PF22691">
    <property type="entry name" value="Thiolase_C_1"/>
    <property type="match status" value="1"/>
</dbReference>
<dbReference type="Gene3D" id="3.40.47.10">
    <property type="match status" value="1"/>
</dbReference>
<gene>
    <name evidence="2" type="ORF">EXJ73_16040</name>
</gene>
<name>A0A9X4LI46_9BURK</name>
<protein>
    <submittedName>
        <fullName evidence="2">Thiolase family protein</fullName>
    </submittedName>
</protein>
<proteinExistence type="predicted"/>
<dbReference type="InterPro" id="IPR055140">
    <property type="entry name" value="Thiolase_C_2"/>
</dbReference>
<dbReference type="PANTHER" id="PTHR42870:SF1">
    <property type="entry name" value="NON-SPECIFIC LIPID-TRANSFER PROTEIN-LIKE 2"/>
    <property type="match status" value="1"/>
</dbReference>
<keyword evidence="3" id="KW-1185">Reference proteome</keyword>
<feature type="domain" description="Thiolase C-terminal" evidence="1">
    <location>
        <begin position="268"/>
        <end position="388"/>
    </location>
</feature>
<dbReference type="AlphaFoldDB" id="A0A9X4LI46"/>
<evidence type="ECO:0000313" key="2">
    <source>
        <dbReference type="EMBL" id="MDG0863975.1"/>
    </source>
</evidence>
<dbReference type="Proteomes" id="UP001152766">
    <property type="component" value="Unassembled WGS sequence"/>
</dbReference>
<comment type="caution">
    <text evidence="2">The sequence shown here is derived from an EMBL/GenBank/DDBJ whole genome shotgun (WGS) entry which is preliminary data.</text>
</comment>
<dbReference type="SUPFAM" id="SSF53901">
    <property type="entry name" value="Thiolase-like"/>
    <property type="match status" value="2"/>
</dbReference>
<dbReference type="InterPro" id="IPR016039">
    <property type="entry name" value="Thiolase-like"/>
</dbReference>
<evidence type="ECO:0000259" key="1">
    <source>
        <dbReference type="Pfam" id="PF22691"/>
    </source>
</evidence>
<dbReference type="CDD" id="cd00829">
    <property type="entry name" value="SCP-x_thiolase"/>
    <property type="match status" value="1"/>
</dbReference>
<evidence type="ECO:0000313" key="3">
    <source>
        <dbReference type="Proteomes" id="UP001152766"/>
    </source>
</evidence>
<dbReference type="EMBL" id="SGUG01000024">
    <property type="protein sequence ID" value="MDG0863975.1"/>
    <property type="molecule type" value="Genomic_DNA"/>
</dbReference>
<dbReference type="PANTHER" id="PTHR42870">
    <property type="entry name" value="ACETYL-COA C-ACETYLTRANSFERASE"/>
    <property type="match status" value="1"/>
</dbReference>
<sequence>MFDRVFEKDVAITGIGQSEVGRPSTKSAMRLTLDAAFEAIQDAGLTPADIDGVSCWPGDNNNGNSFSPVGPNALISAMGLQVNWFGGGYEGPGPLAGVINGAMAIAAGLARHVLVFRTITEASGRLVDKGASALTNKTSGRDTSYFWQWYTPFNVLSAVNLMAMYAQRHFHEFGTRPEQLAQIALTCRRNAVLNPKAVMRKPMGMDDYMASRMISTPLRMFDCDVHCDASTALVLSRADAAKDGPNAPIRIEAIGAALHQPWSWDQISLTEGAAFDVGRMMWNRTDLKPSDVGSAQLYDGFSILTMIWLEAMGLCARGESGAFVEGGARIARDGVLPINTNGGQLSGGRTHGLGYVHEACTQLWSRAGDRQIAPHQVSVCASGGGPLGGSLLLVRD</sequence>
<organism evidence="2 3">
    <name type="scientific">Pelomonas aquatica</name>
    <dbReference type="NCBI Taxonomy" id="431058"/>
    <lineage>
        <taxon>Bacteria</taxon>
        <taxon>Pseudomonadati</taxon>
        <taxon>Pseudomonadota</taxon>
        <taxon>Betaproteobacteria</taxon>
        <taxon>Burkholderiales</taxon>
        <taxon>Sphaerotilaceae</taxon>
        <taxon>Roseateles</taxon>
    </lineage>
</organism>
<dbReference type="RefSeq" id="WP_268153461.1">
    <property type="nucleotide sequence ID" value="NZ_JAPPUW010000022.1"/>
</dbReference>
<accession>A0A9X4LI46</accession>
<dbReference type="PIRSF" id="PIRSF000429">
    <property type="entry name" value="Ac-CoA_Ac_transf"/>
    <property type="match status" value="1"/>
</dbReference>
<reference evidence="2" key="1">
    <citation type="submission" date="2019-02" db="EMBL/GenBank/DDBJ databases">
        <title>Draft genome of the type strain Pelomonas aquatica CCUG 52575T.</title>
        <authorList>
            <person name="Gomila M."/>
            <person name="Lalucat J."/>
        </authorList>
    </citation>
    <scope>NUCLEOTIDE SEQUENCE</scope>
    <source>
        <strain evidence="2">CCUG 52575</strain>
    </source>
</reference>